<gene>
    <name evidence="6" type="ORF">DFR29_1395</name>
</gene>
<organism evidence="6 7">
    <name type="scientific">Tahibacter aquaticus</name>
    <dbReference type="NCBI Taxonomy" id="520092"/>
    <lineage>
        <taxon>Bacteria</taxon>
        <taxon>Pseudomonadati</taxon>
        <taxon>Pseudomonadota</taxon>
        <taxon>Gammaproteobacteria</taxon>
        <taxon>Lysobacterales</taxon>
        <taxon>Rhodanobacteraceae</taxon>
        <taxon>Tahibacter</taxon>
    </lineage>
</organism>
<dbReference type="Pfam" id="PF03527">
    <property type="entry name" value="RHS"/>
    <property type="match status" value="1"/>
</dbReference>
<accession>A0A4R6YFY2</accession>
<dbReference type="NCBIfam" id="TIGR01643">
    <property type="entry name" value="YD_repeat_2x"/>
    <property type="match status" value="8"/>
</dbReference>
<dbReference type="InterPro" id="IPR001826">
    <property type="entry name" value="RHS"/>
</dbReference>
<keyword evidence="7" id="KW-1185">Reference proteome</keyword>
<feature type="compositionally biased region" description="Basic and acidic residues" evidence="2">
    <location>
        <begin position="340"/>
        <end position="359"/>
    </location>
</feature>
<protein>
    <submittedName>
        <fullName evidence="6">RHS repeat-associated protein</fullName>
    </submittedName>
</protein>
<dbReference type="PANTHER" id="PTHR32305:SF15">
    <property type="entry name" value="PROTEIN RHSA-RELATED"/>
    <property type="match status" value="1"/>
</dbReference>
<feature type="domain" description="RHS protein conserved region" evidence="3">
    <location>
        <begin position="1567"/>
        <end position="1601"/>
    </location>
</feature>
<dbReference type="InterPro" id="IPR031325">
    <property type="entry name" value="RHS_repeat"/>
</dbReference>
<evidence type="ECO:0000313" key="7">
    <source>
        <dbReference type="Proteomes" id="UP000295293"/>
    </source>
</evidence>
<feature type="domain" description="Teneurin-like YD-shell" evidence="5">
    <location>
        <begin position="848"/>
        <end position="1013"/>
    </location>
</feature>
<comment type="caution">
    <text evidence="6">The sequence shown here is derived from an EMBL/GenBank/DDBJ whole genome shotgun (WGS) entry which is preliminary data.</text>
</comment>
<dbReference type="Pfam" id="PF05593">
    <property type="entry name" value="RHS_repeat"/>
    <property type="match status" value="3"/>
</dbReference>
<evidence type="ECO:0000259" key="5">
    <source>
        <dbReference type="Pfam" id="PF25023"/>
    </source>
</evidence>
<evidence type="ECO:0000259" key="3">
    <source>
        <dbReference type="Pfam" id="PF03527"/>
    </source>
</evidence>
<dbReference type="Pfam" id="PF20148">
    <property type="entry name" value="DUF6531"/>
    <property type="match status" value="1"/>
</dbReference>
<evidence type="ECO:0000256" key="1">
    <source>
        <dbReference type="ARBA" id="ARBA00022737"/>
    </source>
</evidence>
<dbReference type="InterPro" id="IPR056823">
    <property type="entry name" value="TEN-like_YD-shell"/>
</dbReference>
<dbReference type="InterPro" id="IPR050708">
    <property type="entry name" value="T6SS_VgrG/RHS"/>
</dbReference>
<feature type="compositionally biased region" description="Basic and acidic residues" evidence="2">
    <location>
        <begin position="369"/>
        <end position="382"/>
    </location>
</feature>
<dbReference type="Proteomes" id="UP000295293">
    <property type="component" value="Unassembled WGS sequence"/>
</dbReference>
<evidence type="ECO:0000313" key="6">
    <source>
        <dbReference type="EMBL" id="TDR35148.1"/>
    </source>
</evidence>
<evidence type="ECO:0000259" key="4">
    <source>
        <dbReference type="Pfam" id="PF20148"/>
    </source>
</evidence>
<dbReference type="InterPro" id="IPR022385">
    <property type="entry name" value="Rhs_assc_core"/>
</dbReference>
<dbReference type="InterPro" id="IPR006530">
    <property type="entry name" value="YD"/>
</dbReference>
<dbReference type="InterPro" id="IPR045351">
    <property type="entry name" value="DUF6531"/>
</dbReference>
<sequence>MAESIKAEKIGTHFAAVVSPSLATTPFGKRAVPTLPAVDFSLALNTSPTSNGNSAPLFLLMSLATNATGDTLFLPTECLPDNPVDMSFATAHGHMGLILSLKAPLQSGAINCGVLSGPQASCSAEIEALVAALAEKMANEFQQAPLRFLQQFNDSANATVGRILETKATSAMDWLAGARDWAVEQTSYGIEYVLDGAAAQDIASAADYVASGQIVSDVRDGAAAAYEWSAEALETLQNLDYEQVYEACKQWLLETLGELTCDMRDALAALLADPRDMSVKMGEMYGTAKVAVAEAAAAVAVDVLVTKGAASAATRVGALVAKAGPRLGKLSDTIGDIIRRAKTKPDKGPDTHPRADKPAPHTPAGGKMPEADKTPEPKRDGDTVDGPPKPIPCLDCPVTVHPVNTVFGCKILNGEQELDFVIDAPLPLRWQRTYVSSNAQESCLGQGWSLPLDFRIDVEDAALVLIDTQGRRIVFPLVAVGAQSFSPYEQATLHRPGRNRCEYVTSDGLRLIFGLAPADYARLAALDQAEARQAEQFDHALAALRESGLIDLRAVSSTVAADHRPPQADRLRLLGLVDPNGNWLRVHYAADNLPHVVECSDGQHIGLYFDSGRSAAATPRLRRVSALMGVPDDHGRFAASRMLIEYRYSDEGDLVAVVDDSGTIVRSFAWSNHILVEHAEPGGIVSRYDWDTTTPRGRVVRNRVSTGEHLRFEYDPLARRNRVIDASGRVTTYCYDDSFYFTGLIAADGAHTRYQRDGHGNLIAVTDPLGRSTRYSYDGSGRLVRIAQPDQGVYLLRYAAAGRRPVAITDPLGQTTEYDYDSRGNMTETRDPIGAVTRYELDARGLPVRIHDARGGTVTLSYDRSGRLLEYRDCLGQPTRHSYDDRGNLSQTTDALGSITQYHYQCINRQHRVVAIVQADGAVERLAYDTLGRLIASIDANGNVTRYALAADGQPLVRENALGHTLRYQYDVHGRLIVLTNENGAVYRFAWDAADRLISERGFDGRRMDYRYNAAGELVEMADGVADGQAWLGAGQREIVRVRYQRDAAGRLIDKLSAKQTGSGQPEVRHSRYRYNLNGELVQARNAHARVDMHYTPAGRLAREVCVTRGGQATTLEHAYDGLGNRFQTVLPDGRVLRHRLYGSGHVDRITLDDQEVCSFERDAMHRETVRRQGSLQTFYERDALGRLLRQNTREADSASATAEPRIARQYRYDRSGQLLSVDDARNGASLYRYDATGRLLAAQGPAGEERFAFDPASNLLDTNASSIQAGPMPPRSWTELEWQAYVRENIAKPDFNPLFAPEQAAANPADWTQAKPNRLMVYQQHRYRYDRWGNCIEKRSGAHEVRRFCWDAEHRLERAQVTRVERGRLVTELWGYDYDPFGRRIAKYRLPEQVVANRSLQKIASSASQKLHPSDASRPCIASAATHFCWDGNRLLIEGSADQQSLHIYEPDSFVPLALFRSVVRSTGTAAGDADSDVVVARRERRRSKSARRANKSSVSYSRAAFSNRLKRDYSSLPLEWQALQEQYPEQWALVARRQEKLNRQMRAQLKTLVAADPVVGSTGEIFHVHTDHLGTPQEMTNREGEIVWVSSYKAWGAAADIEILPRPSLLETGHTVRTTEERKDLHFVQNLRFQGQFFDRETGLHYNRFRYYDPDIGKFSSQDPIGLLGGTNCYVYTPNPVNWVDPLGQSACRPQGIHEDNATKGVHLDVTAGGRKVELSAVPDHKGGVTFKPVFSHYPADVVERAKEEAEDWLAKPDNARKLLDNAERTLSFLQGLAKCTGAIAKLAQGKSAETSFLVKALRKKLP</sequence>
<dbReference type="PANTHER" id="PTHR32305">
    <property type="match status" value="1"/>
</dbReference>
<evidence type="ECO:0000256" key="2">
    <source>
        <dbReference type="SAM" id="MobiDB-lite"/>
    </source>
</evidence>
<keyword evidence="1" id="KW-0677">Repeat</keyword>
<dbReference type="Pfam" id="PF25023">
    <property type="entry name" value="TEN_YD-shell"/>
    <property type="match status" value="1"/>
</dbReference>
<dbReference type="RefSeq" id="WP_133822026.1">
    <property type="nucleotide sequence ID" value="NZ_SNZH01000039.1"/>
</dbReference>
<feature type="region of interest" description="Disordered" evidence="2">
    <location>
        <begin position="340"/>
        <end position="388"/>
    </location>
</feature>
<dbReference type="Gene3D" id="2.180.10.10">
    <property type="entry name" value="RHS repeat-associated core"/>
    <property type="match status" value="2"/>
</dbReference>
<feature type="domain" description="DUF6531" evidence="4">
    <location>
        <begin position="401"/>
        <end position="475"/>
    </location>
</feature>
<proteinExistence type="predicted"/>
<dbReference type="OrthoDB" id="9816400at2"/>
<dbReference type="SUPFAM" id="SSF101898">
    <property type="entry name" value="NHL repeat"/>
    <property type="match status" value="1"/>
</dbReference>
<reference evidence="6 7" key="1">
    <citation type="submission" date="2019-03" db="EMBL/GenBank/DDBJ databases">
        <title>Genomic Encyclopedia of Type Strains, Phase IV (KMG-IV): sequencing the most valuable type-strain genomes for metagenomic binning, comparative biology and taxonomic classification.</title>
        <authorList>
            <person name="Goeker M."/>
        </authorList>
    </citation>
    <scope>NUCLEOTIDE SEQUENCE [LARGE SCALE GENOMIC DNA]</scope>
    <source>
        <strain evidence="6 7">DSM 21667</strain>
    </source>
</reference>
<dbReference type="EMBL" id="SNZH01000039">
    <property type="protein sequence ID" value="TDR35148.1"/>
    <property type="molecule type" value="Genomic_DNA"/>
</dbReference>
<name>A0A4R6YFY2_9GAMM</name>
<dbReference type="NCBIfam" id="TIGR03696">
    <property type="entry name" value="Rhs_assc_core"/>
    <property type="match status" value="1"/>
</dbReference>